<dbReference type="AlphaFoldDB" id="A0A5B3GAL1"/>
<dbReference type="CDD" id="cd06268">
    <property type="entry name" value="PBP1_ABC_transporter_LIVBP-like"/>
    <property type="match status" value="1"/>
</dbReference>
<evidence type="ECO:0000313" key="3">
    <source>
        <dbReference type="EMBL" id="KAA2370571.1"/>
    </source>
</evidence>
<accession>A0A5B3GAL1</accession>
<dbReference type="PROSITE" id="PS51782">
    <property type="entry name" value="LYSM"/>
    <property type="match status" value="3"/>
</dbReference>
<dbReference type="EMBL" id="VVXK01000007">
    <property type="protein sequence ID" value="KAA2370571.1"/>
    <property type="molecule type" value="Genomic_DNA"/>
</dbReference>
<evidence type="ECO:0000259" key="2">
    <source>
        <dbReference type="PROSITE" id="PS51782"/>
    </source>
</evidence>
<dbReference type="Gene3D" id="3.10.350.10">
    <property type="entry name" value="LysM domain"/>
    <property type="match status" value="3"/>
</dbReference>
<dbReference type="InterPro" id="IPR028082">
    <property type="entry name" value="Peripla_BP_I"/>
</dbReference>
<dbReference type="PANTHER" id="PTHR33734:SF22">
    <property type="entry name" value="MEMBRANE-BOUND LYTIC MUREIN TRANSGLYCOSYLASE D"/>
    <property type="match status" value="1"/>
</dbReference>
<dbReference type="Pfam" id="PF01476">
    <property type="entry name" value="LysM"/>
    <property type="match status" value="3"/>
</dbReference>
<proteinExistence type="predicted"/>
<feature type="domain" description="LysM" evidence="2">
    <location>
        <begin position="100"/>
        <end position="144"/>
    </location>
</feature>
<reference evidence="3 4" key="1">
    <citation type="journal article" date="2019" name="Nat. Med.">
        <title>A library of human gut bacterial isolates paired with longitudinal multiomics data enables mechanistic microbiome research.</title>
        <authorList>
            <person name="Poyet M."/>
            <person name="Groussin M."/>
            <person name="Gibbons S.M."/>
            <person name="Avila-Pacheco J."/>
            <person name="Jiang X."/>
            <person name="Kearney S.M."/>
            <person name="Perrotta A.R."/>
            <person name="Berdy B."/>
            <person name="Zhao S."/>
            <person name="Lieberman T.D."/>
            <person name="Swanson P.K."/>
            <person name="Smith M."/>
            <person name="Roesemann S."/>
            <person name="Alexander J.E."/>
            <person name="Rich S.A."/>
            <person name="Livny J."/>
            <person name="Vlamakis H."/>
            <person name="Clish C."/>
            <person name="Bullock K."/>
            <person name="Deik A."/>
            <person name="Scott J."/>
            <person name="Pierce K.A."/>
            <person name="Xavier R.J."/>
            <person name="Alm E.J."/>
        </authorList>
    </citation>
    <scope>NUCLEOTIDE SEQUENCE [LARGE SCALE GENOMIC DNA]</scope>
    <source>
        <strain evidence="3 4">BIOML-A2</strain>
    </source>
</reference>
<dbReference type="Proteomes" id="UP000323567">
    <property type="component" value="Unassembled WGS sequence"/>
</dbReference>
<evidence type="ECO:0000313" key="4">
    <source>
        <dbReference type="Proteomes" id="UP000323567"/>
    </source>
</evidence>
<dbReference type="InterPro" id="IPR036779">
    <property type="entry name" value="LysM_dom_sf"/>
</dbReference>
<dbReference type="InterPro" id="IPR018392">
    <property type="entry name" value="LysM"/>
</dbReference>
<feature type="domain" description="LysM" evidence="2">
    <location>
        <begin position="37"/>
        <end position="86"/>
    </location>
</feature>
<dbReference type="RefSeq" id="WP_149887229.1">
    <property type="nucleotide sequence ID" value="NZ_DBFJHD010000081.1"/>
</dbReference>
<dbReference type="SUPFAM" id="SSF54106">
    <property type="entry name" value="LysM domain"/>
    <property type="match status" value="3"/>
</dbReference>
<protein>
    <submittedName>
        <fullName evidence="3">LysM peptidoglycan-binding domain-containing protein</fullName>
    </submittedName>
</protein>
<organism evidence="3 4">
    <name type="scientific">Alistipes shahii</name>
    <dbReference type="NCBI Taxonomy" id="328814"/>
    <lineage>
        <taxon>Bacteria</taxon>
        <taxon>Pseudomonadati</taxon>
        <taxon>Bacteroidota</taxon>
        <taxon>Bacteroidia</taxon>
        <taxon>Bacteroidales</taxon>
        <taxon>Rikenellaceae</taxon>
        <taxon>Alistipes</taxon>
    </lineage>
</organism>
<feature type="domain" description="LysM" evidence="2">
    <location>
        <begin position="177"/>
        <end position="221"/>
    </location>
</feature>
<comment type="caution">
    <text evidence="3">The sequence shown here is derived from an EMBL/GenBank/DDBJ whole genome shotgun (WGS) entry which is preliminary data.</text>
</comment>
<keyword evidence="1" id="KW-0732">Signal</keyword>
<dbReference type="PANTHER" id="PTHR33734">
    <property type="entry name" value="LYSM DOMAIN-CONTAINING GPI-ANCHORED PROTEIN 2"/>
    <property type="match status" value="1"/>
</dbReference>
<dbReference type="GO" id="GO:0008932">
    <property type="term" value="F:lytic endotransglycosylase activity"/>
    <property type="evidence" value="ECO:0007669"/>
    <property type="project" value="TreeGrafter"/>
</dbReference>
<feature type="chain" id="PRO_5023064858" evidence="1">
    <location>
        <begin position="22"/>
        <end position="608"/>
    </location>
</feature>
<evidence type="ECO:0000256" key="1">
    <source>
        <dbReference type="SAM" id="SignalP"/>
    </source>
</evidence>
<dbReference type="SMART" id="SM00257">
    <property type="entry name" value="LysM"/>
    <property type="match status" value="3"/>
</dbReference>
<feature type="signal peptide" evidence="1">
    <location>
        <begin position="1"/>
        <end position="21"/>
    </location>
</feature>
<sequence>MTMKRLCAAALMIVWAFCAVAAGKSATIVYINGAKYYIHTVQAGETLYGLSKTYGVGEKVILENNPSIARGLKTAENIKIPFVADVPEPKSDKKLRKTFDFHFVSKGETLYAISRQYEIPVKTLLEDNPNLDPLHMRLGERILIRRKQIGSEDEAGTKEQWEEYRQSLNSVAEEGTAYHIVHPGETFYSLSRRFGITEAEFSALNGGLKPVDLKAGAMVKIPAPEAGQIPEGADSLQRQDSVPETGQQVVQIDFRALRAGDPLDVALLLPLATGGEPNGNYLEFYQGFLLGLDSVKLKYGRSVNVDLYNTARDTARIREIVESDAFRKADLIVGPVYEEGLYPVIRFAEEKKIPVVSPLANIEGMNSDVLFQLAPDPSRKYEKAGDLVNGDKRVTLICTESADKEFEREMLALLGDSEYRRYTYKYEHPTARSADSPSDLTPLLENTDDNVFIILSDNEVDIDRILAALASADTSLTSRGRTAPRFVVLGNTRWNRYNTVDRAMFFKNRVIFFSTYHAKRDSETVRAFDDAYIRSFCALPTLFSYRGYDTAMIFAPAMYGDIEYDLEDRRYTPLQTTYRFGQNEGRENHVNRNWTRVNYNSDFTITIE</sequence>
<dbReference type="CDD" id="cd00118">
    <property type="entry name" value="LysM"/>
    <property type="match status" value="2"/>
</dbReference>
<name>A0A5B3GAL1_9BACT</name>
<gene>
    <name evidence="3" type="ORF">F2Y13_06285</name>
</gene>
<dbReference type="Gene3D" id="3.40.50.2300">
    <property type="match status" value="2"/>
</dbReference>
<dbReference type="SUPFAM" id="SSF53822">
    <property type="entry name" value="Periplasmic binding protein-like I"/>
    <property type="match status" value="1"/>
</dbReference>